<comment type="caution">
    <text evidence="1">The sequence shown here is derived from an EMBL/GenBank/DDBJ whole genome shotgun (WGS) entry which is preliminary data.</text>
</comment>
<reference evidence="1 2" key="1">
    <citation type="submission" date="2020-01" db="EMBL/GenBank/DDBJ databases">
        <authorList>
            <person name="Lee S.D."/>
        </authorList>
    </citation>
    <scope>NUCLEOTIDE SEQUENCE [LARGE SCALE GENOMIC DNA]</scope>
    <source>
        <strain evidence="1 2">SAP-1</strain>
    </source>
</reference>
<sequence>MNTSGINNSNERYCYSRQGMRTLKFSAHATKTTLRQQQVRYLPGLEIRTTRSGDKATETLGVSVVNGARILYWPGRESNQIRFSVADRISSNTLELDGNGKIISHEGYYPFGGTALWLARKPTEAGNKTFRYSGKERDASGLVYYGFRYYAPWMLRWLNADPAGTVDGQNLFAMVSNNPVSLKDFLGLMPEGKRKTDRVFHRFDATLYPSLFPGVRQSRPYEIAGSVPASSQPERCVGGAERIASVTDAAGATTSLKAGASGDGAMRRAEPLAYNRSLSGSSLSSSLYRYDQRSPRKIMRTGFEGTMTDPFLHTFATFGERTVFTSQSLQGVALFRQKIEDSLAMKRSYFRLDSKKPFFLYKINPVGLPALDFSRQYSIQQDTFIEQIARVKENRLWGHDDNWRMSYQSIYKQIINNFVACREVHIQGPVAPDRIRVAMARRFDYLDLAI</sequence>
<proteinExistence type="predicted"/>
<dbReference type="InterPro" id="IPR022385">
    <property type="entry name" value="Rhs_assc_core"/>
</dbReference>
<dbReference type="InterPro" id="IPR050708">
    <property type="entry name" value="T6SS_VgrG/RHS"/>
</dbReference>
<dbReference type="PANTHER" id="PTHR32305">
    <property type="match status" value="1"/>
</dbReference>
<dbReference type="AlphaFoldDB" id="A0A848MMX8"/>
<dbReference type="EMBL" id="JAADJU010000012">
    <property type="protein sequence ID" value="NMP29115.1"/>
    <property type="molecule type" value="Genomic_DNA"/>
</dbReference>
<evidence type="ECO:0000313" key="1">
    <source>
        <dbReference type="EMBL" id="NMP29115.1"/>
    </source>
</evidence>
<dbReference type="Gene3D" id="2.180.10.10">
    <property type="entry name" value="RHS repeat-associated core"/>
    <property type="match status" value="1"/>
</dbReference>
<reference evidence="1 2" key="2">
    <citation type="submission" date="2020-06" db="EMBL/GenBank/DDBJ databases">
        <title>Polyphasic characterization of a Rahnella strain isolated from tree sap.</title>
        <authorList>
            <person name="Kim I.S."/>
        </authorList>
    </citation>
    <scope>NUCLEOTIDE SEQUENCE [LARGE SCALE GENOMIC DNA]</scope>
    <source>
        <strain evidence="1 2">SAP-1</strain>
    </source>
</reference>
<accession>A0A848MMX8</accession>
<name>A0A848MMX8_9GAMM</name>
<keyword evidence="2" id="KW-1185">Reference proteome</keyword>
<dbReference type="PANTHER" id="PTHR32305:SF15">
    <property type="entry name" value="PROTEIN RHSA-RELATED"/>
    <property type="match status" value="1"/>
</dbReference>
<evidence type="ECO:0000313" key="2">
    <source>
        <dbReference type="Proteomes" id="UP000585363"/>
    </source>
</evidence>
<dbReference type="RefSeq" id="WP_169404831.1">
    <property type="nucleotide sequence ID" value="NZ_JAADJU010000012.1"/>
</dbReference>
<dbReference type="NCBIfam" id="TIGR03696">
    <property type="entry name" value="Rhs_assc_core"/>
    <property type="match status" value="1"/>
</dbReference>
<protein>
    <submittedName>
        <fullName evidence="1">RHS repeat-associated core domain-containing protein</fullName>
    </submittedName>
</protein>
<organism evidence="1 2">
    <name type="scientific">Rouxiella aceris</name>
    <dbReference type="NCBI Taxonomy" id="2703884"/>
    <lineage>
        <taxon>Bacteria</taxon>
        <taxon>Pseudomonadati</taxon>
        <taxon>Pseudomonadota</taxon>
        <taxon>Gammaproteobacteria</taxon>
        <taxon>Enterobacterales</taxon>
        <taxon>Yersiniaceae</taxon>
        <taxon>Rouxiella</taxon>
    </lineage>
</organism>
<gene>
    <name evidence="1" type="ORF">GW590_19870</name>
</gene>
<dbReference type="Proteomes" id="UP000585363">
    <property type="component" value="Unassembled WGS sequence"/>
</dbReference>